<dbReference type="STRING" id="531814.SAMN04487944_12285"/>
<organism evidence="1 2">
    <name type="scientific">Gracilibacillus ureilyticus</name>
    <dbReference type="NCBI Taxonomy" id="531814"/>
    <lineage>
        <taxon>Bacteria</taxon>
        <taxon>Bacillati</taxon>
        <taxon>Bacillota</taxon>
        <taxon>Bacilli</taxon>
        <taxon>Bacillales</taxon>
        <taxon>Bacillaceae</taxon>
        <taxon>Gracilibacillus</taxon>
    </lineage>
</organism>
<dbReference type="AlphaFoldDB" id="A0A1H9VBG0"/>
<dbReference type="Proteomes" id="UP000199687">
    <property type="component" value="Unassembled WGS sequence"/>
</dbReference>
<keyword evidence="2" id="KW-1185">Reference proteome</keyword>
<dbReference type="Pfam" id="PF25753">
    <property type="entry name" value="SF0329"/>
    <property type="match status" value="1"/>
</dbReference>
<gene>
    <name evidence="1" type="ORF">SAMN04487944_12285</name>
</gene>
<accession>A0A1H9VBG0</accession>
<sequence length="181" mass="21577">MQWSKTKSILESFLCEKLKGRIKIYATVYRKFHDGPSKVWITFDNKEILSASDVTYAVKHEKMYQQMKQDRKLKSIPYNKDWDVMFNSEERKEQVKASDDTEEIMINQNIFASYHLYAPFMEYGLLSIEEAINSENIIIKAYSMMDRRLGKRRLEKLIFDKDTHPLIVDFYNIRCESEGMN</sequence>
<evidence type="ECO:0000313" key="2">
    <source>
        <dbReference type="Proteomes" id="UP000199687"/>
    </source>
</evidence>
<dbReference type="InterPro" id="IPR057955">
    <property type="entry name" value="SF0329-like"/>
</dbReference>
<dbReference type="OrthoDB" id="9815878at2"/>
<name>A0A1H9VBG0_9BACI</name>
<proteinExistence type="predicted"/>
<reference evidence="1 2" key="1">
    <citation type="submission" date="2016-10" db="EMBL/GenBank/DDBJ databases">
        <authorList>
            <person name="de Groot N.N."/>
        </authorList>
    </citation>
    <scope>NUCLEOTIDE SEQUENCE [LARGE SCALE GENOMIC DNA]</scope>
    <source>
        <strain evidence="1 2">CGMCC 1.7727</strain>
    </source>
</reference>
<evidence type="ECO:0000313" key="1">
    <source>
        <dbReference type="EMBL" id="SES18871.1"/>
    </source>
</evidence>
<dbReference type="RefSeq" id="WP_089743599.1">
    <property type="nucleotide sequence ID" value="NZ_FOGL01000022.1"/>
</dbReference>
<protein>
    <submittedName>
        <fullName evidence="1">Uncharacterized protein</fullName>
    </submittedName>
</protein>
<dbReference type="EMBL" id="FOGL01000022">
    <property type="protein sequence ID" value="SES18871.1"/>
    <property type="molecule type" value="Genomic_DNA"/>
</dbReference>